<dbReference type="EMBL" id="BART01015173">
    <property type="protein sequence ID" value="GAG81061.1"/>
    <property type="molecule type" value="Genomic_DNA"/>
</dbReference>
<protein>
    <submittedName>
        <fullName evidence="1">Uncharacterized protein</fullName>
    </submittedName>
</protein>
<dbReference type="AlphaFoldDB" id="X1C9N4"/>
<gene>
    <name evidence="1" type="ORF">S01H4_29540</name>
</gene>
<accession>X1C9N4</accession>
<sequence>MIGKCSICGEDAVGMTQTVRESFHFIPMVYEFRCKKHLEDYDVKTIPWTDIKGIGYD</sequence>
<evidence type="ECO:0000313" key="1">
    <source>
        <dbReference type="EMBL" id="GAG81061.1"/>
    </source>
</evidence>
<name>X1C9N4_9ZZZZ</name>
<organism evidence="1">
    <name type="scientific">marine sediment metagenome</name>
    <dbReference type="NCBI Taxonomy" id="412755"/>
    <lineage>
        <taxon>unclassified sequences</taxon>
        <taxon>metagenomes</taxon>
        <taxon>ecological metagenomes</taxon>
    </lineage>
</organism>
<comment type="caution">
    <text evidence="1">The sequence shown here is derived from an EMBL/GenBank/DDBJ whole genome shotgun (WGS) entry which is preliminary data.</text>
</comment>
<reference evidence="1" key="1">
    <citation type="journal article" date="2014" name="Front. Microbiol.">
        <title>High frequency of phylogenetically diverse reductive dehalogenase-homologous genes in deep subseafloor sedimentary metagenomes.</title>
        <authorList>
            <person name="Kawai M."/>
            <person name="Futagami T."/>
            <person name="Toyoda A."/>
            <person name="Takaki Y."/>
            <person name="Nishi S."/>
            <person name="Hori S."/>
            <person name="Arai W."/>
            <person name="Tsubouchi T."/>
            <person name="Morono Y."/>
            <person name="Uchiyama I."/>
            <person name="Ito T."/>
            <person name="Fujiyama A."/>
            <person name="Inagaki F."/>
            <person name="Takami H."/>
        </authorList>
    </citation>
    <scope>NUCLEOTIDE SEQUENCE</scope>
    <source>
        <strain evidence="1">Expedition CK06-06</strain>
    </source>
</reference>
<proteinExistence type="predicted"/>